<dbReference type="EMBL" id="CP059075">
    <property type="protein sequence ID" value="QRE03591.1"/>
    <property type="molecule type" value="Genomic_DNA"/>
</dbReference>
<sequence length="263" mass="29437">MEKQLFQCVFAFLLICNASYSQIKSSGTVILDPGVMSVKFDLNQATSIVTLTLTGPSNKWFAIGFNADEMDPNTDMVSMKSSTVLGDERLVVGGHHDDPVADAVNNWTLTSNIVTGSTRTIVATRAFVAENTDYTFAYSRNSLKIIWAYAKKTTYGYDNKHHGDNYDFKLINFTTLGEENYNYSNEINIFPNPSDGIFNISKKTEVNIDTIRVFDINAKLIRTISLKNNHFTNAINLEDLTSGKYFLELSNDSEKTVKTVIIN</sequence>
<dbReference type="InterPro" id="IPR045266">
    <property type="entry name" value="DOH_DOMON"/>
</dbReference>
<gene>
    <name evidence="2" type="ORF">H0H26_11980</name>
</gene>
<name>A0A075RTI4_FLAPS</name>
<dbReference type="KEGG" id="fpw:IA04_07020"/>
<evidence type="ECO:0000313" key="3">
    <source>
        <dbReference type="Proteomes" id="UP000596329"/>
    </source>
</evidence>
<evidence type="ECO:0000256" key="1">
    <source>
        <dbReference type="ARBA" id="ARBA00022729"/>
    </source>
</evidence>
<proteinExistence type="predicted"/>
<organism evidence="2 3">
    <name type="scientific">Flavobacterium psychrophilum</name>
    <dbReference type="NCBI Taxonomy" id="96345"/>
    <lineage>
        <taxon>Bacteria</taxon>
        <taxon>Pseudomonadati</taxon>
        <taxon>Bacteroidota</taxon>
        <taxon>Flavobacteriia</taxon>
        <taxon>Flavobacteriales</taxon>
        <taxon>Flavobacteriaceae</taxon>
        <taxon>Flavobacterium</taxon>
    </lineage>
</organism>
<dbReference type="Pfam" id="PF18962">
    <property type="entry name" value="Por_Secre_tail"/>
    <property type="match status" value="1"/>
</dbReference>
<dbReference type="NCBIfam" id="TIGR04183">
    <property type="entry name" value="Por_Secre_tail"/>
    <property type="match status" value="1"/>
</dbReference>
<dbReference type="GeneID" id="66552937"/>
<dbReference type="RefSeq" id="WP_011963597.1">
    <property type="nucleotide sequence ID" value="NZ_CBCRUL010000011.1"/>
</dbReference>
<accession>A0A075RTI4</accession>
<dbReference type="KEGG" id="fpq:IB65_07015"/>
<dbReference type="AlphaFoldDB" id="A0A075RTI4"/>
<dbReference type="InterPro" id="IPR026444">
    <property type="entry name" value="Secre_tail"/>
</dbReference>
<dbReference type="KEGG" id="fpc:FPSM_01946"/>
<dbReference type="CDD" id="cd09631">
    <property type="entry name" value="DOMON_DOH"/>
    <property type="match status" value="1"/>
</dbReference>
<dbReference type="OMA" id="ICNASYS"/>
<evidence type="ECO:0000313" key="2">
    <source>
        <dbReference type="EMBL" id="QRE03591.1"/>
    </source>
</evidence>
<dbReference type="Proteomes" id="UP000596329">
    <property type="component" value="Chromosome"/>
</dbReference>
<reference evidence="2 3" key="1">
    <citation type="submission" date="2020-07" db="EMBL/GenBank/DDBJ databases">
        <title>Genomic characterization of Flavobacterium psychrophilum strains.</title>
        <authorList>
            <person name="Castillo D."/>
            <person name="Jorgensen J."/>
            <person name="Middelboe M."/>
        </authorList>
    </citation>
    <scope>NUCLEOTIDE SEQUENCE [LARGE SCALE GENOMIC DNA]</scope>
    <source>
        <strain evidence="2 3">FPS-R7</strain>
    </source>
</reference>
<protein>
    <submittedName>
        <fullName evidence="2">T9SS type A sorting domain-containing protein</fullName>
    </submittedName>
</protein>
<dbReference type="KEGG" id="fpv:IA03_07115"/>
<keyword evidence="1" id="KW-0732">Signal</keyword>
<dbReference type="KEGG" id="fpk:IA06_07065"/>